<evidence type="ECO:0000259" key="1">
    <source>
        <dbReference type="Pfam" id="PF00535"/>
    </source>
</evidence>
<dbReference type="SUPFAM" id="SSF53448">
    <property type="entry name" value="Nucleotide-diphospho-sugar transferases"/>
    <property type="match status" value="1"/>
</dbReference>
<evidence type="ECO:0000313" key="3">
    <source>
        <dbReference type="Proteomes" id="UP000092596"/>
    </source>
</evidence>
<dbReference type="AlphaFoldDB" id="A0A1B0ZKY8"/>
<keyword evidence="2" id="KW-0808">Transferase</keyword>
<accession>A0A1B0ZKY8</accession>
<dbReference type="PANTHER" id="PTHR22916">
    <property type="entry name" value="GLYCOSYLTRANSFERASE"/>
    <property type="match status" value="1"/>
</dbReference>
<reference evidence="2 3" key="1">
    <citation type="submission" date="2015-06" db="EMBL/GenBank/DDBJ databases">
        <title>Investigation of pathophysiology for high-risk pregnancy and development of treatment modality based on it.</title>
        <authorList>
            <person name="Kim B.-C."/>
            <person name="Lim S."/>
        </authorList>
    </citation>
    <scope>NUCLEOTIDE SEQUENCE [LARGE SCALE GENOMIC DNA]</scope>
    <source>
        <strain evidence="2 3">AD1-86</strain>
    </source>
</reference>
<dbReference type="PANTHER" id="PTHR22916:SF3">
    <property type="entry name" value="UDP-GLCNAC:BETAGAL BETA-1,3-N-ACETYLGLUCOSAMINYLTRANSFERASE-LIKE PROTEIN 1"/>
    <property type="match status" value="1"/>
</dbReference>
<proteinExistence type="predicted"/>
<organism evidence="2 3">
    <name type="scientific">Dermabacter vaginalis</name>
    <dbReference type="NCBI Taxonomy" id="1630135"/>
    <lineage>
        <taxon>Bacteria</taxon>
        <taxon>Bacillati</taxon>
        <taxon>Actinomycetota</taxon>
        <taxon>Actinomycetes</taxon>
        <taxon>Micrococcales</taxon>
        <taxon>Dermabacteraceae</taxon>
        <taxon>Dermabacter</taxon>
    </lineage>
</organism>
<dbReference type="Proteomes" id="UP000092596">
    <property type="component" value="Chromosome"/>
</dbReference>
<name>A0A1B0ZKY8_9MICO</name>
<dbReference type="Gene3D" id="3.90.550.10">
    <property type="entry name" value="Spore Coat Polysaccharide Biosynthesis Protein SpsA, Chain A"/>
    <property type="match status" value="1"/>
</dbReference>
<dbReference type="Pfam" id="PF00535">
    <property type="entry name" value="Glycos_transf_2"/>
    <property type="match status" value="1"/>
</dbReference>
<dbReference type="InterPro" id="IPR029044">
    <property type="entry name" value="Nucleotide-diphossugar_trans"/>
</dbReference>
<dbReference type="GO" id="GO:0016758">
    <property type="term" value="F:hexosyltransferase activity"/>
    <property type="evidence" value="ECO:0007669"/>
    <property type="project" value="UniProtKB-ARBA"/>
</dbReference>
<dbReference type="EMBL" id="CP012117">
    <property type="protein sequence ID" value="ANP28600.1"/>
    <property type="molecule type" value="Genomic_DNA"/>
</dbReference>
<evidence type="ECO:0000313" key="2">
    <source>
        <dbReference type="EMBL" id="ANP28600.1"/>
    </source>
</evidence>
<sequence length="264" mass="28739">MNHRDPSSPLVSVIMPVFNGTATLHQSMTSILRQSIRDLELVVVDDGSSDDSAAIAERLAQEDGRVRLVRRAESGGPAAARNSGIATAKGRYLAFCDADDMWLPHKLECQIACAERTGAPLIYSSYHRIAPDYHASAADFEPEGRVVSVPAKLTHNGLLAGNRIGNLTAMVDLKATGHVTMPNYQGAEDWALWLAITREHGAAHGVQEPLALYRAEQDGSHSADRLRAIRAVWRVLREQEGVPRLKAAWYLGRSSVAALKKSTI</sequence>
<dbReference type="InterPro" id="IPR001173">
    <property type="entry name" value="Glyco_trans_2-like"/>
</dbReference>
<protein>
    <submittedName>
        <fullName evidence="2">Glycosyl transferase family 2</fullName>
    </submittedName>
</protein>
<feature type="domain" description="Glycosyltransferase 2-like" evidence="1">
    <location>
        <begin position="12"/>
        <end position="126"/>
    </location>
</feature>
<dbReference type="KEGG" id="dva:DAD186_20500"/>
<dbReference type="STRING" id="1630135.DAD186_20500"/>
<gene>
    <name evidence="2" type="ORF">DAD186_20500</name>
</gene>
<dbReference type="CDD" id="cd00761">
    <property type="entry name" value="Glyco_tranf_GTA_type"/>
    <property type="match status" value="1"/>
</dbReference>